<protein>
    <submittedName>
        <fullName evidence="1">Uncharacterized protein</fullName>
    </submittedName>
</protein>
<comment type="caution">
    <text evidence="1">The sequence shown here is derived from an EMBL/GenBank/DDBJ whole genome shotgun (WGS) entry which is preliminary data.</text>
</comment>
<name>A0A2P6PDA1_ROSCH</name>
<sequence>MQFRSSHIFREGKQVADALANYGAASSDLIWWDLAPPFIDRQFQRDRSGMPNFRFR</sequence>
<dbReference type="AlphaFoldDB" id="A0A2P6PDA1"/>
<dbReference type="OMA" id="FIRANFV"/>
<keyword evidence="2" id="KW-1185">Reference proteome</keyword>
<accession>A0A2P6PDA1</accession>
<dbReference type="Gramene" id="PRQ19899">
    <property type="protein sequence ID" value="PRQ19899"/>
    <property type="gene ID" value="RchiOBHm_Chr7g0222341"/>
</dbReference>
<evidence type="ECO:0000313" key="2">
    <source>
        <dbReference type="Proteomes" id="UP000238479"/>
    </source>
</evidence>
<gene>
    <name evidence="1" type="ORF">RchiOBHm_Chr7g0222341</name>
</gene>
<reference evidence="1 2" key="1">
    <citation type="journal article" date="2018" name="Nat. Genet.">
        <title>The Rosa genome provides new insights in the design of modern roses.</title>
        <authorList>
            <person name="Bendahmane M."/>
        </authorList>
    </citation>
    <scope>NUCLEOTIDE SEQUENCE [LARGE SCALE GENOMIC DNA]</scope>
    <source>
        <strain evidence="2">cv. Old Blush</strain>
    </source>
</reference>
<organism evidence="1 2">
    <name type="scientific">Rosa chinensis</name>
    <name type="common">China rose</name>
    <dbReference type="NCBI Taxonomy" id="74649"/>
    <lineage>
        <taxon>Eukaryota</taxon>
        <taxon>Viridiplantae</taxon>
        <taxon>Streptophyta</taxon>
        <taxon>Embryophyta</taxon>
        <taxon>Tracheophyta</taxon>
        <taxon>Spermatophyta</taxon>
        <taxon>Magnoliopsida</taxon>
        <taxon>eudicotyledons</taxon>
        <taxon>Gunneridae</taxon>
        <taxon>Pentapetalae</taxon>
        <taxon>rosids</taxon>
        <taxon>fabids</taxon>
        <taxon>Rosales</taxon>
        <taxon>Rosaceae</taxon>
        <taxon>Rosoideae</taxon>
        <taxon>Rosoideae incertae sedis</taxon>
        <taxon>Rosa</taxon>
    </lineage>
</organism>
<dbReference type="EMBL" id="PDCK01000045">
    <property type="protein sequence ID" value="PRQ19899.1"/>
    <property type="molecule type" value="Genomic_DNA"/>
</dbReference>
<evidence type="ECO:0000313" key="1">
    <source>
        <dbReference type="EMBL" id="PRQ19899.1"/>
    </source>
</evidence>
<proteinExistence type="predicted"/>
<dbReference type="Proteomes" id="UP000238479">
    <property type="component" value="Chromosome 7"/>
</dbReference>